<dbReference type="PANTHER" id="PTHR42914:SF1">
    <property type="entry name" value="7-CYANO-7-DEAZAGUANINE SYNTHASE"/>
    <property type="match status" value="1"/>
</dbReference>
<dbReference type="Gene3D" id="3.40.50.620">
    <property type="entry name" value="HUPs"/>
    <property type="match status" value="1"/>
</dbReference>
<dbReference type="EC" id="6.3.4.20" evidence="8"/>
<comment type="catalytic activity">
    <reaction evidence="9">
        <text>7-carboxy-7-carbaguanine + NH4(+) + 2 ATP = 7-cyano-7-carbaguanine + 2 AMP + 2 diphosphate + 2 H(+)</text>
        <dbReference type="Rhea" id="RHEA:27982"/>
        <dbReference type="ChEBI" id="CHEBI:15378"/>
        <dbReference type="ChEBI" id="CHEBI:28938"/>
        <dbReference type="ChEBI" id="CHEBI:30616"/>
        <dbReference type="ChEBI" id="CHEBI:33019"/>
        <dbReference type="ChEBI" id="CHEBI:45075"/>
        <dbReference type="ChEBI" id="CHEBI:61036"/>
        <dbReference type="ChEBI" id="CHEBI:456215"/>
        <dbReference type="EC" id="6.3.4.20"/>
    </reaction>
</comment>
<evidence type="ECO:0000256" key="3">
    <source>
        <dbReference type="ARBA" id="ARBA00022723"/>
    </source>
</evidence>
<keyword evidence="5" id="KW-0862">Zinc</keyword>
<gene>
    <name evidence="10" type="ORF">HGA05_09545</name>
</gene>
<comment type="pathway">
    <text evidence="1">Purine metabolism; 7-cyano-7-deazaguanine biosynthesis.</text>
</comment>
<evidence type="ECO:0000256" key="8">
    <source>
        <dbReference type="ARBA" id="ARBA00039149"/>
    </source>
</evidence>
<evidence type="ECO:0000256" key="4">
    <source>
        <dbReference type="ARBA" id="ARBA00022741"/>
    </source>
</evidence>
<evidence type="ECO:0000256" key="9">
    <source>
        <dbReference type="ARBA" id="ARBA00047890"/>
    </source>
</evidence>
<dbReference type="Pfam" id="PF06508">
    <property type="entry name" value="QueC"/>
    <property type="match status" value="1"/>
</dbReference>
<dbReference type="GO" id="GO:0005524">
    <property type="term" value="F:ATP binding"/>
    <property type="evidence" value="ECO:0007669"/>
    <property type="project" value="UniProtKB-KW"/>
</dbReference>
<evidence type="ECO:0000256" key="5">
    <source>
        <dbReference type="ARBA" id="ARBA00022833"/>
    </source>
</evidence>
<name>A0A846WJD6_9ACTN</name>
<dbReference type="Proteomes" id="UP000563898">
    <property type="component" value="Unassembled WGS sequence"/>
</dbReference>
<accession>A0A846WJD6</accession>
<comment type="similarity">
    <text evidence="7">Belongs to the QueC family.</text>
</comment>
<proteinExistence type="inferred from homology"/>
<dbReference type="RefSeq" id="WP_006371825.1">
    <property type="nucleotide sequence ID" value="NZ_CP116236.1"/>
</dbReference>
<dbReference type="SUPFAM" id="SSF52402">
    <property type="entry name" value="Adenine nucleotide alpha hydrolases-like"/>
    <property type="match status" value="1"/>
</dbReference>
<keyword evidence="4" id="KW-0547">Nucleotide-binding</keyword>
<dbReference type="AlphaFoldDB" id="A0A846WJD6"/>
<dbReference type="PANTHER" id="PTHR42914">
    <property type="entry name" value="7-CYANO-7-DEAZAGUANINE SYNTHASE"/>
    <property type="match status" value="1"/>
</dbReference>
<dbReference type="InterPro" id="IPR018317">
    <property type="entry name" value="QueC"/>
</dbReference>
<comment type="caution">
    <text evidence="10">The sequence shown here is derived from an EMBL/GenBank/DDBJ whole genome shotgun (WGS) entry which is preliminary data.</text>
</comment>
<keyword evidence="3" id="KW-0479">Metal-binding</keyword>
<organism evidence="10 11">
    <name type="scientific">Gordonia polyisoprenivorans</name>
    <dbReference type="NCBI Taxonomy" id="84595"/>
    <lineage>
        <taxon>Bacteria</taxon>
        <taxon>Bacillati</taxon>
        <taxon>Actinomycetota</taxon>
        <taxon>Actinomycetes</taxon>
        <taxon>Mycobacteriales</taxon>
        <taxon>Gordoniaceae</taxon>
        <taxon>Gordonia</taxon>
    </lineage>
</organism>
<evidence type="ECO:0000256" key="7">
    <source>
        <dbReference type="ARBA" id="ARBA00037993"/>
    </source>
</evidence>
<evidence type="ECO:0000256" key="6">
    <source>
        <dbReference type="ARBA" id="ARBA00022840"/>
    </source>
</evidence>
<evidence type="ECO:0000313" key="11">
    <source>
        <dbReference type="Proteomes" id="UP000563898"/>
    </source>
</evidence>
<keyword evidence="2" id="KW-0436">Ligase</keyword>
<evidence type="ECO:0000313" key="10">
    <source>
        <dbReference type="EMBL" id="NKY01815.1"/>
    </source>
</evidence>
<reference evidence="10 11" key="1">
    <citation type="submission" date="2020-04" db="EMBL/GenBank/DDBJ databases">
        <title>MicrobeNet Type strains.</title>
        <authorList>
            <person name="Nicholson A.C."/>
        </authorList>
    </citation>
    <scope>NUCLEOTIDE SEQUENCE [LARGE SCALE GENOMIC DNA]</scope>
    <source>
        <strain evidence="10 11">ATCC BAA-14</strain>
    </source>
</reference>
<dbReference type="GO" id="GO:0016874">
    <property type="term" value="F:ligase activity"/>
    <property type="evidence" value="ECO:0007669"/>
    <property type="project" value="UniProtKB-KW"/>
</dbReference>
<sequence length="216" mass="22558">MTVAADTTPPETPGVLLLSGGLDSTALAAILRPTLCLAIAYGQRPAAAETRAATAVCRELDLVCATITLDLAAIGSGLLLDDGPAPPDAASPEWWPFRNQLLVTAAAAVALNNGLHDVYIGTVAGDGERHADGTQAFYDALNTVMAVQEGAVKVHTPAIGCSTTDLLRRSGLGPSQLGWTTSCHRSDTPCGACPGCWKRRRVLAELQILDERDERS</sequence>
<evidence type="ECO:0000256" key="1">
    <source>
        <dbReference type="ARBA" id="ARBA00005061"/>
    </source>
</evidence>
<dbReference type="GO" id="GO:0046872">
    <property type="term" value="F:metal ion binding"/>
    <property type="evidence" value="ECO:0007669"/>
    <property type="project" value="UniProtKB-KW"/>
</dbReference>
<dbReference type="EMBL" id="JAAXPC010000004">
    <property type="protein sequence ID" value="NKY01815.1"/>
    <property type="molecule type" value="Genomic_DNA"/>
</dbReference>
<protein>
    <recommendedName>
        <fullName evidence="8">7-cyano-7-deazaguanine synthase</fullName>
        <ecNumber evidence="8">6.3.4.20</ecNumber>
    </recommendedName>
</protein>
<keyword evidence="6" id="KW-0067">ATP-binding</keyword>
<dbReference type="InterPro" id="IPR014729">
    <property type="entry name" value="Rossmann-like_a/b/a_fold"/>
</dbReference>
<evidence type="ECO:0000256" key="2">
    <source>
        <dbReference type="ARBA" id="ARBA00022598"/>
    </source>
</evidence>